<dbReference type="STRING" id="1569628.A0A316UZ82"/>
<keyword evidence="2" id="KW-0812">Transmembrane</keyword>
<evidence type="ECO:0000256" key="1">
    <source>
        <dbReference type="SAM" id="MobiDB-lite"/>
    </source>
</evidence>
<dbReference type="AlphaFoldDB" id="A0A316UZ82"/>
<keyword evidence="4" id="KW-1185">Reference proteome</keyword>
<feature type="region of interest" description="Disordered" evidence="1">
    <location>
        <begin position="291"/>
        <end position="387"/>
    </location>
</feature>
<dbReference type="EMBL" id="KZ819662">
    <property type="protein sequence ID" value="PWN30610.1"/>
    <property type="molecule type" value="Genomic_DNA"/>
</dbReference>
<dbReference type="InterPro" id="IPR044851">
    <property type="entry name" value="Wax_synthase"/>
</dbReference>
<dbReference type="RefSeq" id="XP_025365222.1">
    <property type="nucleotide sequence ID" value="XM_025505141.1"/>
</dbReference>
<protein>
    <recommendedName>
        <fullName evidence="5">Wax synthase domain-containing protein</fullName>
    </recommendedName>
</protein>
<dbReference type="OrthoDB" id="1077582at2759"/>
<evidence type="ECO:0000313" key="4">
    <source>
        <dbReference type="Proteomes" id="UP000245884"/>
    </source>
</evidence>
<evidence type="ECO:0000313" key="3">
    <source>
        <dbReference type="EMBL" id="PWN30610.1"/>
    </source>
</evidence>
<feature type="transmembrane region" description="Helical" evidence="2">
    <location>
        <begin position="59"/>
        <end position="82"/>
    </location>
</feature>
<keyword evidence="2" id="KW-0472">Membrane</keyword>
<evidence type="ECO:0000256" key="2">
    <source>
        <dbReference type="SAM" id="Phobius"/>
    </source>
</evidence>
<dbReference type="Proteomes" id="UP000245884">
    <property type="component" value="Unassembled WGS sequence"/>
</dbReference>
<feature type="compositionally biased region" description="Polar residues" evidence="1">
    <location>
        <begin position="318"/>
        <end position="328"/>
    </location>
</feature>
<dbReference type="GO" id="GO:0008374">
    <property type="term" value="F:O-acyltransferase activity"/>
    <property type="evidence" value="ECO:0007669"/>
    <property type="project" value="InterPro"/>
</dbReference>
<proteinExistence type="predicted"/>
<feature type="transmembrane region" description="Helical" evidence="2">
    <location>
        <begin position="388"/>
        <end position="409"/>
    </location>
</feature>
<feature type="transmembrane region" description="Helical" evidence="2">
    <location>
        <begin position="421"/>
        <end position="438"/>
    </location>
</feature>
<dbReference type="PANTHER" id="PTHR31595">
    <property type="entry name" value="LONG-CHAIN-ALCOHOL O-FATTY-ACYLTRANSFERASE 3-RELATED"/>
    <property type="match status" value="1"/>
</dbReference>
<organism evidence="3 4">
    <name type="scientific">Jaminaea rosea</name>
    <dbReference type="NCBI Taxonomy" id="1569628"/>
    <lineage>
        <taxon>Eukaryota</taxon>
        <taxon>Fungi</taxon>
        <taxon>Dikarya</taxon>
        <taxon>Basidiomycota</taxon>
        <taxon>Ustilaginomycotina</taxon>
        <taxon>Exobasidiomycetes</taxon>
        <taxon>Microstromatales</taxon>
        <taxon>Microstromatales incertae sedis</taxon>
        <taxon>Jaminaea</taxon>
    </lineage>
</organism>
<dbReference type="GeneID" id="37026964"/>
<accession>A0A316UZ82</accession>
<keyword evidence="2" id="KW-1133">Transmembrane helix</keyword>
<evidence type="ECO:0008006" key="5">
    <source>
        <dbReference type="Google" id="ProtNLM"/>
    </source>
</evidence>
<dbReference type="PANTHER" id="PTHR31595:SF57">
    <property type="entry name" value="OS04G0481900 PROTEIN"/>
    <property type="match status" value="1"/>
</dbReference>
<feature type="transmembrane region" description="Helical" evidence="2">
    <location>
        <begin position="450"/>
        <end position="474"/>
    </location>
</feature>
<dbReference type="GO" id="GO:0006629">
    <property type="term" value="P:lipid metabolic process"/>
    <property type="evidence" value="ECO:0007669"/>
    <property type="project" value="InterPro"/>
</dbReference>
<name>A0A316UZ82_9BASI</name>
<feature type="compositionally biased region" description="Acidic residues" evidence="1">
    <location>
        <begin position="329"/>
        <end position="343"/>
    </location>
</feature>
<sequence length="506" mass="56741">MAAVNDNMWDKVSKLIPGAHPTHSILGFKLLEEDPVIALAKQAGFRVAEYDLPPYPLKLAGIIGLRMMAFMFSSGALAWFLYHFVAKRSPVLNYGCLGLLATMLLAWPEVVGRSGVMLLDFWRPALGFRSALLVWDIFHIRTREEVESWNPFRFFCHLWAFPKEEEEIAERTREEGFERDPRWENLKGMPKVIIEGSILLLTLYVIPPAELTVGMSRVAYHAYCDSLGLSILMALALFGDGLLKSLGILFGVEMADMFENPLGTTNIRLFWSHWNRAIASVLHRVVFGGGRNSKSSVRSQKKKADAAAVNKKGGRAQQLAQRQHMDQLSETEAETGKTDDEDEGGLRHRKGAIKPMTPAGNGNGTANGSEKTKAASQQQQQPRKKGPFYPKAIAAIATFAMSGIFHEHITRNTLGFANGENFIFFVLNGVATVASTWFKRTFPKQNERIPTWLSLILLHTFFFTVIPLFCSPFIRSGFFTQMDALKYELLPIAPRKRGSFIYLFGN</sequence>
<reference evidence="3 4" key="1">
    <citation type="journal article" date="2018" name="Mol. Biol. Evol.">
        <title>Broad Genomic Sampling Reveals a Smut Pathogenic Ancestry of the Fungal Clade Ustilaginomycotina.</title>
        <authorList>
            <person name="Kijpornyongpan T."/>
            <person name="Mondo S.J."/>
            <person name="Barry K."/>
            <person name="Sandor L."/>
            <person name="Lee J."/>
            <person name="Lipzen A."/>
            <person name="Pangilinan J."/>
            <person name="LaButti K."/>
            <person name="Hainaut M."/>
            <person name="Henrissat B."/>
            <person name="Grigoriev I.V."/>
            <person name="Spatafora J.W."/>
            <person name="Aime M.C."/>
        </authorList>
    </citation>
    <scope>NUCLEOTIDE SEQUENCE [LARGE SCALE GENOMIC DNA]</scope>
    <source>
        <strain evidence="3 4">MCA 5214</strain>
    </source>
</reference>
<feature type="transmembrane region" description="Helical" evidence="2">
    <location>
        <begin position="188"/>
        <end position="206"/>
    </location>
</feature>
<gene>
    <name evidence="3" type="ORF">BDZ90DRAFT_229622</name>
</gene>